<keyword evidence="4 6" id="KW-1133">Transmembrane helix</keyword>
<feature type="transmembrane region" description="Helical" evidence="6">
    <location>
        <begin position="287"/>
        <end position="307"/>
    </location>
</feature>
<keyword evidence="2" id="KW-1003">Cell membrane</keyword>
<dbReference type="EMBL" id="BNAG01000002">
    <property type="protein sequence ID" value="GHE63617.1"/>
    <property type="molecule type" value="Genomic_DNA"/>
</dbReference>
<evidence type="ECO:0000256" key="6">
    <source>
        <dbReference type="SAM" id="Phobius"/>
    </source>
</evidence>
<reference evidence="10" key="1">
    <citation type="journal article" date="2019" name="Int. J. Syst. Evol. Microbiol.">
        <title>The Global Catalogue of Microorganisms (GCM) 10K type strain sequencing project: providing services to taxonomists for standard genome sequencing and annotation.</title>
        <authorList>
            <consortium name="The Broad Institute Genomics Platform"/>
            <consortium name="The Broad Institute Genome Sequencing Center for Infectious Disease"/>
            <person name="Wu L."/>
            <person name="Ma J."/>
        </authorList>
    </citation>
    <scope>NUCLEOTIDE SEQUENCE [LARGE SCALE GENOMIC DNA]</scope>
    <source>
        <strain evidence="10">CGMCC 1.15111</strain>
    </source>
</reference>
<evidence type="ECO:0000256" key="1">
    <source>
        <dbReference type="ARBA" id="ARBA00004651"/>
    </source>
</evidence>
<keyword evidence="10" id="KW-1185">Reference proteome</keyword>
<organism evidence="9 10">
    <name type="scientific">Roseivirga thermotolerans</name>
    <dbReference type="NCBI Taxonomy" id="1758176"/>
    <lineage>
        <taxon>Bacteria</taxon>
        <taxon>Pseudomonadati</taxon>
        <taxon>Bacteroidota</taxon>
        <taxon>Cytophagia</taxon>
        <taxon>Cytophagales</taxon>
        <taxon>Roseivirgaceae</taxon>
        <taxon>Roseivirga</taxon>
    </lineage>
</organism>
<keyword evidence="3 6" id="KW-0812">Transmembrane</keyword>
<evidence type="ECO:0000313" key="9">
    <source>
        <dbReference type="EMBL" id="GHE63617.1"/>
    </source>
</evidence>
<comment type="caution">
    <text evidence="9">The sequence shown here is derived from an EMBL/GenBank/DDBJ whole genome shotgun (WGS) entry which is preliminary data.</text>
</comment>
<dbReference type="InterPro" id="IPR025857">
    <property type="entry name" value="MacB_PCD"/>
</dbReference>
<feature type="transmembrane region" description="Helical" evidence="6">
    <location>
        <begin position="21"/>
        <end position="45"/>
    </location>
</feature>
<dbReference type="Pfam" id="PF02687">
    <property type="entry name" value="FtsX"/>
    <property type="match status" value="2"/>
</dbReference>
<sequence>MNNGMLKNYLRLAIRNMWKNKVVSTTNILGLTIGISCSLLLLLYVKYERSFDKSITDREKIYFQVFEQLGNNARVVGLSGEEDYQDLKNNYSGIADVVKIRNNSYSIMPQGNENRKVSVDSWFSSANFFEFFGFPLIEGDPTTVLNDPSAIVLTESTARKLFGNANAMGKTVTIRVSSFDKELVVKGIAQDVENTHIPFEAIIPWEMTDSRGRSIPHMWYQASLYTYIKLADGYPIDLIRQSRNAKIAEEDPEHADMYRFDYVPLTDMYLGTSHVQFMAFESGNINIVNTLLFIAITVLLVACINHVNLQTAKGSKRALEVGVRKVMGAHRKQLIYQFLGESVVVTTMAAALAVLVIDIVLPSFNQLSGKSFTTGSLIEVGLFPLLIIITLLTAFFSGVYPALVLSSFQPSRVLKISANANLKGTKARKVLIFFQFAISLFLIAVTAIAYQQTRYINSKELGFNKDQVLTFSISTKNLSGKLRAFQAELERNPGVLSTSASTDILGLGYTNNSGEFYPKSNPEQSIRTTLFGVDHDFLDTYQIEVIEGRNFDRTLSSDSMALIVNETFVSQLGGTNPLNEKVALFNAQNEGLPIIGVVKDFHFQKLHQEISPVAFRIAPWNIWNLSVLVDKERIAETLSFLETKWNEFEPEEAFTYSFVDQKFERFYESEMRLLKAITVFSIISIALTALGLFGMVTFVIERKTKEIGIRKVLGASVLQINSIIFREFLLLLIIAAVVASPLIIWAGQDWLSQFAYRIDFGIAPIFLAVLLTLVVISLTVGLQSIKAAQQDPVKSLRNE</sequence>
<feature type="domain" description="ABC3 transporter permease C-terminal" evidence="7">
    <location>
        <begin position="293"/>
        <end position="410"/>
    </location>
</feature>
<dbReference type="Proteomes" id="UP000658258">
    <property type="component" value="Unassembled WGS sequence"/>
</dbReference>
<feature type="transmembrane region" description="Helical" evidence="6">
    <location>
        <begin position="381"/>
        <end position="405"/>
    </location>
</feature>
<protein>
    <submittedName>
        <fullName evidence="9">ABC transporter permease</fullName>
    </submittedName>
</protein>
<evidence type="ECO:0000256" key="2">
    <source>
        <dbReference type="ARBA" id="ARBA00022475"/>
    </source>
</evidence>
<feature type="transmembrane region" description="Helical" evidence="6">
    <location>
        <begin position="728"/>
        <end position="748"/>
    </location>
</feature>
<feature type="transmembrane region" description="Helical" evidence="6">
    <location>
        <begin position="676"/>
        <end position="700"/>
    </location>
</feature>
<comment type="subcellular location">
    <subcellularLocation>
        <location evidence="1">Cell membrane</location>
        <topology evidence="1">Multi-pass membrane protein</topology>
    </subcellularLocation>
</comment>
<dbReference type="Pfam" id="PF12704">
    <property type="entry name" value="MacB_PCD"/>
    <property type="match status" value="1"/>
</dbReference>
<feature type="domain" description="ABC3 transporter permease C-terminal" evidence="7">
    <location>
        <begin position="679"/>
        <end position="792"/>
    </location>
</feature>
<evidence type="ECO:0000256" key="5">
    <source>
        <dbReference type="ARBA" id="ARBA00023136"/>
    </source>
</evidence>
<proteinExistence type="predicted"/>
<feature type="transmembrane region" description="Helical" evidence="6">
    <location>
        <begin position="430"/>
        <end position="450"/>
    </location>
</feature>
<dbReference type="PANTHER" id="PTHR30572">
    <property type="entry name" value="MEMBRANE COMPONENT OF TRANSPORTER-RELATED"/>
    <property type="match status" value="1"/>
</dbReference>
<feature type="domain" description="MacB-like periplasmic core" evidence="8">
    <location>
        <begin position="25"/>
        <end position="239"/>
    </location>
</feature>
<feature type="transmembrane region" description="Helical" evidence="6">
    <location>
        <begin position="760"/>
        <end position="782"/>
    </location>
</feature>
<accession>A0ABQ3I4L2</accession>
<evidence type="ECO:0000259" key="7">
    <source>
        <dbReference type="Pfam" id="PF02687"/>
    </source>
</evidence>
<feature type="transmembrane region" description="Helical" evidence="6">
    <location>
        <begin position="334"/>
        <end position="361"/>
    </location>
</feature>
<dbReference type="InterPro" id="IPR050250">
    <property type="entry name" value="Macrolide_Exporter_MacB"/>
</dbReference>
<name>A0ABQ3I4L2_9BACT</name>
<dbReference type="InterPro" id="IPR003838">
    <property type="entry name" value="ABC3_permease_C"/>
</dbReference>
<evidence type="ECO:0000256" key="4">
    <source>
        <dbReference type="ARBA" id="ARBA00022989"/>
    </source>
</evidence>
<evidence type="ECO:0000313" key="10">
    <source>
        <dbReference type="Proteomes" id="UP000658258"/>
    </source>
</evidence>
<evidence type="ECO:0000259" key="8">
    <source>
        <dbReference type="Pfam" id="PF12704"/>
    </source>
</evidence>
<evidence type="ECO:0000256" key="3">
    <source>
        <dbReference type="ARBA" id="ARBA00022692"/>
    </source>
</evidence>
<dbReference type="PANTHER" id="PTHR30572:SF18">
    <property type="entry name" value="ABC-TYPE MACROLIDE FAMILY EXPORT SYSTEM PERMEASE COMPONENT 2"/>
    <property type="match status" value="1"/>
</dbReference>
<gene>
    <name evidence="9" type="ORF">GCM10011340_18730</name>
</gene>
<keyword evidence="5 6" id="KW-0472">Membrane</keyword>